<reference evidence="3 4" key="1">
    <citation type="journal article" date="2017" name="Gigascience">
        <title>Draft genome of the honey bee ectoparasitic mite, Tropilaelaps mercedesae, is shaped by the parasitic life history.</title>
        <authorList>
            <person name="Dong X."/>
            <person name="Armstrong S.D."/>
            <person name="Xia D."/>
            <person name="Makepeace B.L."/>
            <person name="Darby A.C."/>
            <person name="Kadowaki T."/>
        </authorList>
    </citation>
    <scope>NUCLEOTIDE SEQUENCE [LARGE SCALE GENOMIC DNA]</scope>
    <source>
        <strain evidence="3">Wuxi-XJTLU</strain>
    </source>
</reference>
<feature type="signal peptide" evidence="2">
    <location>
        <begin position="1"/>
        <end position="28"/>
    </location>
</feature>
<evidence type="ECO:0000313" key="3">
    <source>
        <dbReference type="EMBL" id="OQR68096.1"/>
    </source>
</evidence>
<evidence type="ECO:0000313" key="4">
    <source>
        <dbReference type="Proteomes" id="UP000192247"/>
    </source>
</evidence>
<keyword evidence="1" id="KW-1133">Transmembrane helix</keyword>
<keyword evidence="2" id="KW-0732">Signal</keyword>
<name>A0A1V9X3W6_9ACAR</name>
<proteinExistence type="predicted"/>
<keyword evidence="4" id="KW-1185">Reference proteome</keyword>
<accession>A0A1V9X3W6</accession>
<gene>
    <name evidence="3" type="ORF">BIW11_04625</name>
</gene>
<dbReference type="InterPro" id="IPR021684">
    <property type="entry name" value="WBP1-like"/>
</dbReference>
<dbReference type="InParanoid" id="A0A1V9X3W6"/>
<dbReference type="EMBL" id="MNPL01026117">
    <property type="protein sequence ID" value="OQR68096.1"/>
    <property type="molecule type" value="Genomic_DNA"/>
</dbReference>
<dbReference type="OrthoDB" id="6500710at2759"/>
<evidence type="ECO:0008006" key="5">
    <source>
        <dbReference type="Google" id="ProtNLM"/>
    </source>
</evidence>
<dbReference type="Proteomes" id="UP000192247">
    <property type="component" value="Unassembled WGS sequence"/>
</dbReference>
<evidence type="ECO:0000256" key="2">
    <source>
        <dbReference type="SAM" id="SignalP"/>
    </source>
</evidence>
<protein>
    <recommendedName>
        <fullName evidence="5">EB domain-containing protein</fullName>
    </recommendedName>
</protein>
<keyword evidence="1" id="KW-0472">Membrane</keyword>
<keyword evidence="1" id="KW-0812">Transmembrane</keyword>
<organism evidence="3 4">
    <name type="scientific">Tropilaelaps mercedesae</name>
    <dbReference type="NCBI Taxonomy" id="418985"/>
    <lineage>
        <taxon>Eukaryota</taxon>
        <taxon>Metazoa</taxon>
        <taxon>Ecdysozoa</taxon>
        <taxon>Arthropoda</taxon>
        <taxon>Chelicerata</taxon>
        <taxon>Arachnida</taxon>
        <taxon>Acari</taxon>
        <taxon>Parasitiformes</taxon>
        <taxon>Mesostigmata</taxon>
        <taxon>Gamasina</taxon>
        <taxon>Dermanyssoidea</taxon>
        <taxon>Laelapidae</taxon>
        <taxon>Tropilaelaps</taxon>
    </lineage>
</organism>
<dbReference type="AlphaFoldDB" id="A0A1V9X3W6"/>
<comment type="caution">
    <text evidence="3">The sequence shown here is derived from an EMBL/GenBank/DDBJ whole genome shotgun (WGS) entry which is preliminary data.</text>
</comment>
<dbReference type="Pfam" id="PF11669">
    <property type="entry name" value="WBP-1"/>
    <property type="match status" value="1"/>
</dbReference>
<evidence type="ECO:0000256" key="1">
    <source>
        <dbReference type="SAM" id="Phobius"/>
    </source>
</evidence>
<feature type="chain" id="PRO_5013003569" description="EB domain-containing protein" evidence="2">
    <location>
        <begin position="29"/>
        <end position="522"/>
    </location>
</feature>
<sequence>MGQLRWRWSPLNLLTLLLTTLTMNMALCSSPAAASQIKILPYGKVRPTYRVQCLSEIPNDVTLEQLGNMTVVWRDAEGHAIGESPVSVAPDEPYIGAEMTVQYAGASAQFSCAFKRPGGSALTGLQFSDIYVYARSEKCESDLAFCDPGKRVCRQAKCVCQQGEHLFDGAQCVPGYTEPLPCPAVASKEADQCTGALRKIAKRKPYIQCRLRKNRTLLERVKLLVPTIRPRTEDFSHCPCKGTTAGNIIEINGIEYCQDVEQVMCCVPLSLLTDSHDFSLVWFTLISISIFIGLVLIAAFVLMVCKSRQQLQAQHRAHLRAIALQQQHNDEAHFTIYDPRVHRTVSVASDKPPAYHEVVRREASTPPPAYNMAVANLGGISPIANIEAIDPKHRGRTVCHAYSAIVRRKVQPGVSDYIKSNEPMFVRKVKEVEKIKVATVAPTSRSAGLEILGAGRSQAQNGQAARVGFIVCLVTADQQTTSGASRTLAVLPLDECHSKEPNIATKFSIVTSRDVDPYLRKE</sequence>
<feature type="transmembrane region" description="Helical" evidence="1">
    <location>
        <begin position="280"/>
        <end position="305"/>
    </location>
</feature>